<feature type="domain" description="Peptidase S54 rhomboid" evidence="6">
    <location>
        <begin position="34"/>
        <end position="173"/>
    </location>
</feature>
<sequence>MYLFLVIMSGVCLAFQIPELQSWATWDASAIVSGQWWRILTGNLTHTNAMHLIMNIAGLWVITHLFKPTAKHVAFVLFFCSAVVGIALLATEMQRYVGLSGVLHGLFGYFALREALEGRKSSWLLVGGLVAKVAWEQSYGASTSTSAMINARVAIEAHLVGALGGTLLALLTLSVQKITASDNESHE</sequence>
<dbReference type="SUPFAM" id="SSF144091">
    <property type="entry name" value="Rhomboid-like"/>
    <property type="match status" value="1"/>
</dbReference>
<comment type="subcellular location">
    <subcellularLocation>
        <location evidence="1">Membrane</location>
        <topology evidence="1">Multi-pass membrane protein</topology>
    </subcellularLocation>
</comment>
<evidence type="ECO:0000256" key="4">
    <source>
        <dbReference type="ARBA" id="ARBA00023136"/>
    </source>
</evidence>
<keyword evidence="2 5" id="KW-0812">Transmembrane</keyword>
<dbReference type="InterPro" id="IPR023826">
    <property type="entry name" value="Rhom-like_SP_proteobac"/>
</dbReference>
<evidence type="ECO:0000256" key="5">
    <source>
        <dbReference type="SAM" id="Phobius"/>
    </source>
</evidence>
<evidence type="ECO:0000256" key="2">
    <source>
        <dbReference type="ARBA" id="ARBA00022692"/>
    </source>
</evidence>
<evidence type="ECO:0000256" key="1">
    <source>
        <dbReference type="ARBA" id="ARBA00004141"/>
    </source>
</evidence>
<evidence type="ECO:0000313" key="7">
    <source>
        <dbReference type="EMBL" id="OEE77068.1"/>
    </source>
</evidence>
<dbReference type="InterPro" id="IPR035952">
    <property type="entry name" value="Rhomboid-like_sf"/>
</dbReference>
<dbReference type="RefSeq" id="WP_029203224.1">
    <property type="nucleotide sequence ID" value="NZ_AJYW02000094.1"/>
</dbReference>
<organism evidence="7 8">
    <name type="scientific">Vibrio genomosp. F6 str. FF-238</name>
    <dbReference type="NCBI Taxonomy" id="1191298"/>
    <lineage>
        <taxon>Bacteria</taxon>
        <taxon>Pseudomonadati</taxon>
        <taxon>Pseudomonadota</taxon>
        <taxon>Gammaproteobacteria</taxon>
        <taxon>Vibrionales</taxon>
        <taxon>Vibrionaceae</taxon>
        <taxon>Vibrio</taxon>
    </lineage>
</organism>
<evidence type="ECO:0000313" key="8">
    <source>
        <dbReference type="Proteomes" id="UP000094165"/>
    </source>
</evidence>
<dbReference type="AlphaFoldDB" id="A0A1E5D116"/>
<dbReference type="EMBL" id="AJYW02000094">
    <property type="protein sequence ID" value="OEE77068.1"/>
    <property type="molecule type" value="Genomic_DNA"/>
</dbReference>
<dbReference type="GO" id="GO:0016020">
    <property type="term" value="C:membrane"/>
    <property type="evidence" value="ECO:0007669"/>
    <property type="project" value="UniProtKB-SubCell"/>
</dbReference>
<dbReference type="Pfam" id="PF01694">
    <property type="entry name" value="Rhomboid"/>
    <property type="match status" value="1"/>
</dbReference>
<evidence type="ECO:0000259" key="6">
    <source>
        <dbReference type="Pfam" id="PF01694"/>
    </source>
</evidence>
<gene>
    <name evidence="7" type="ORF">A130_04410</name>
</gene>
<comment type="caution">
    <text evidence="7">The sequence shown here is derived from an EMBL/GenBank/DDBJ whole genome shotgun (WGS) entry which is preliminary data.</text>
</comment>
<dbReference type="InterPro" id="IPR050925">
    <property type="entry name" value="Rhomboid_protease_S54"/>
</dbReference>
<feature type="transmembrane region" description="Helical" evidence="5">
    <location>
        <begin position="46"/>
        <end position="66"/>
    </location>
</feature>
<keyword evidence="8" id="KW-1185">Reference proteome</keyword>
<accession>A0A1E5D116</accession>
<feature type="transmembrane region" description="Helical" evidence="5">
    <location>
        <begin position="73"/>
        <end position="90"/>
    </location>
</feature>
<dbReference type="PANTHER" id="PTHR43731">
    <property type="entry name" value="RHOMBOID PROTEASE"/>
    <property type="match status" value="1"/>
</dbReference>
<proteinExistence type="predicted"/>
<dbReference type="GO" id="GO:0004252">
    <property type="term" value="F:serine-type endopeptidase activity"/>
    <property type="evidence" value="ECO:0007669"/>
    <property type="project" value="InterPro"/>
</dbReference>
<dbReference type="NCBIfam" id="TIGR03902">
    <property type="entry name" value="rhom_GG_sort"/>
    <property type="match status" value="1"/>
</dbReference>
<dbReference type="Gene3D" id="1.20.1540.10">
    <property type="entry name" value="Rhomboid-like"/>
    <property type="match status" value="1"/>
</dbReference>
<reference evidence="7 8" key="1">
    <citation type="journal article" date="2012" name="Science">
        <title>Ecological populations of bacteria act as socially cohesive units of antibiotic production and resistance.</title>
        <authorList>
            <person name="Cordero O.X."/>
            <person name="Wildschutte H."/>
            <person name="Kirkup B."/>
            <person name="Proehl S."/>
            <person name="Ngo L."/>
            <person name="Hussain F."/>
            <person name="Le Roux F."/>
            <person name="Mincer T."/>
            <person name="Polz M.F."/>
        </authorList>
    </citation>
    <scope>NUCLEOTIDE SEQUENCE [LARGE SCALE GENOMIC DNA]</scope>
    <source>
        <strain evidence="7 8">FF-238</strain>
    </source>
</reference>
<dbReference type="Proteomes" id="UP000094165">
    <property type="component" value="Unassembled WGS sequence"/>
</dbReference>
<protein>
    <submittedName>
        <fullName evidence="7">Rhombosortase</fullName>
    </submittedName>
</protein>
<evidence type="ECO:0000256" key="3">
    <source>
        <dbReference type="ARBA" id="ARBA00022989"/>
    </source>
</evidence>
<keyword evidence="4 5" id="KW-0472">Membrane</keyword>
<dbReference type="InterPro" id="IPR022764">
    <property type="entry name" value="Peptidase_S54_rhomboid_dom"/>
</dbReference>
<dbReference type="PANTHER" id="PTHR43731:SF16">
    <property type="entry name" value="RHOMBOSORTASE"/>
    <property type="match status" value="1"/>
</dbReference>
<keyword evidence="3 5" id="KW-1133">Transmembrane helix</keyword>
<name>A0A1E5D116_9VIBR</name>